<evidence type="ECO:0000313" key="3">
    <source>
        <dbReference type="Proteomes" id="UP001412239"/>
    </source>
</evidence>
<gene>
    <name evidence="2" type="ORF">GSTUAT00002627001</name>
</gene>
<sequence length="138" mass="15640">MNCSHISNDSCIVCKVSFGETSNGAARVRGRCVAEGQTHAGVGEGRLRSGNSPEIQEQRIRDYYTQQWLTLSITHNFNRGCKTQFIVTCCLYIVCHHEKSFHMLMDFTSILNTRLQVNLFSLGPTYLQLTQILKVRLP</sequence>
<dbReference type="InterPro" id="IPR013150">
    <property type="entry name" value="TFIIB_cyclin"/>
</dbReference>
<name>A0A292Q2F6_9PEZI</name>
<organism evidence="2 3">
    <name type="scientific">Tuber aestivum</name>
    <name type="common">summer truffle</name>
    <dbReference type="NCBI Taxonomy" id="59557"/>
    <lineage>
        <taxon>Eukaryota</taxon>
        <taxon>Fungi</taxon>
        <taxon>Dikarya</taxon>
        <taxon>Ascomycota</taxon>
        <taxon>Pezizomycotina</taxon>
        <taxon>Pezizomycetes</taxon>
        <taxon>Pezizales</taxon>
        <taxon>Tuberaceae</taxon>
        <taxon>Tuber</taxon>
    </lineage>
</organism>
<evidence type="ECO:0000259" key="1">
    <source>
        <dbReference type="Pfam" id="PF00382"/>
    </source>
</evidence>
<evidence type="ECO:0000313" key="2">
    <source>
        <dbReference type="EMBL" id="CUS13251.1"/>
    </source>
</evidence>
<feature type="domain" description="Transcription factor TFIIB cyclin-like" evidence="1">
    <location>
        <begin position="66"/>
        <end position="130"/>
    </location>
</feature>
<keyword evidence="3" id="KW-1185">Reference proteome</keyword>
<dbReference type="Proteomes" id="UP001412239">
    <property type="component" value="Unassembled WGS sequence"/>
</dbReference>
<reference evidence="2" key="1">
    <citation type="submission" date="2015-10" db="EMBL/GenBank/DDBJ databases">
        <authorList>
            <person name="Regsiter A."/>
            <person name="william w."/>
        </authorList>
    </citation>
    <scope>NUCLEOTIDE SEQUENCE</scope>
    <source>
        <strain evidence="2">Montdore</strain>
    </source>
</reference>
<feature type="non-terminal residue" evidence="2">
    <location>
        <position position="138"/>
    </location>
</feature>
<dbReference type="GO" id="GO:0017025">
    <property type="term" value="F:TBP-class protein binding"/>
    <property type="evidence" value="ECO:0007669"/>
    <property type="project" value="InterPro"/>
</dbReference>
<accession>A0A292Q2F6</accession>
<dbReference type="SUPFAM" id="SSF47954">
    <property type="entry name" value="Cyclin-like"/>
    <property type="match status" value="1"/>
</dbReference>
<dbReference type="Gene3D" id="1.10.472.10">
    <property type="entry name" value="Cyclin-like"/>
    <property type="match status" value="1"/>
</dbReference>
<protein>
    <recommendedName>
        <fullName evidence="1">Transcription factor TFIIB cyclin-like domain-containing protein</fullName>
    </recommendedName>
</protein>
<dbReference type="Pfam" id="PF00382">
    <property type="entry name" value="TFIIB"/>
    <property type="match status" value="1"/>
</dbReference>
<dbReference type="AlphaFoldDB" id="A0A292Q2F6"/>
<dbReference type="EMBL" id="LN890975">
    <property type="protein sequence ID" value="CUS13251.1"/>
    <property type="molecule type" value="Genomic_DNA"/>
</dbReference>
<proteinExistence type="predicted"/>
<dbReference type="InterPro" id="IPR036915">
    <property type="entry name" value="Cyclin-like_sf"/>
</dbReference>